<evidence type="ECO:0000256" key="5">
    <source>
        <dbReference type="HAMAP-Rule" id="MF_00787"/>
    </source>
</evidence>
<dbReference type="NCBIfam" id="TIGR00715">
    <property type="entry name" value="precor6x_red"/>
    <property type="match status" value="1"/>
</dbReference>
<evidence type="ECO:0000313" key="7">
    <source>
        <dbReference type="Proteomes" id="UP000321523"/>
    </source>
</evidence>
<comment type="function">
    <text evidence="5">Catalyzes the methylation of C-1 in cobalt-precorrin-5B to form cobalt-precorrin-6A.</text>
</comment>
<evidence type="ECO:0000256" key="2">
    <source>
        <dbReference type="ARBA" id="ARBA00022603"/>
    </source>
</evidence>
<dbReference type="GO" id="GO:0019251">
    <property type="term" value="P:anaerobic cobalamin biosynthetic process"/>
    <property type="evidence" value="ECO:0007669"/>
    <property type="project" value="UniProtKB-UniRule"/>
</dbReference>
<dbReference type="PANTHER" id="PTHR35863">
    <property type="entry name" value="COBALT-PRECORRIN-5B C(1)-METHYLTRANSFERASE"/>
    <property type="match status" value="1"/>
</dbReference>
<keyword evidence="4 5" id="KW-0949">S-adenosyl-L-methionine</keyword>
<dbReference type="HAMAP" id="MF_00787">
    <property type="entry name" value="CbiD"/>
    <property type="match status" value="1"/>
</dbReference>
<evidence type="ECO:0000256" key="3">
    <source>
        <dbReference type="ARBA" id="ARBA00022679"/>
    </source>
</evidence>
<dbReference type="SUPFAM" id="SSF111342">
    <property type="entry name" value="CbiD-like"/>
    <property type="match status" value="1"/>
</dbReference>
<dbReference type="GO" id="GO:0043780">
    <property type="term" value="F:cobalt-precorrin-5B C1-methyltransferase activity"/>
    <property type="evidence" value="ECO:0007669"/>
    <property type="project" value="RHEA"/>
</dbReference>
<dbReference type="InterPro" id="IPR036074">
    <property type="entry name" value="CbiD_sf"/>
</dbReference>
<keyword evidence="3 5" id="KW-0808">Transferase</keyword>
<accession>A0A512DJC5</accession>
<reference evidence="6 7" key="1">
    <citation type="submission" date="2019-07" db="EMBL/GenBank/DDBJ databases">
        <title>Whole genome shotgun sequence of Skermanella aerolata NBRC 106429.</title>
        <authorList>
            <person name="Hosoyama A."/>
            <person name="Uohara A."/>
            <person name="Ohji S."/>
            <person name="Ichikawa N."/>
        </authorList>
    </citation>
    <scope>NUCLEOTIDE SEQUENCE [LARGE SCALE GENOMIC DNA]</scope>
    <source>
        <strain evidence="6 7">NBRC 106429</strain>
    </source>
</reference>
<gene>
    <name evidence="5" type="primary">cbiD</name>
    <name evidence="6" type="ORF">SAE02_07320</name>
</gene>
<evidence type="ECO:0000256" key="4">
    <source>
        <dbReference type="ARBA" id="ARBA00022691"/>
    </source>
</evidence>
<name>A0A512DJC5_9PROT</name>
<dbReference type="EC" id="2.1.1.195" evidence="5"/>
<keyword evidence="2 5" id="KW-0489">Methyltransferase</keyword>
<proteinExistence type="inferred from homology"/>
<comment type="caution">
    <text evidence="6">The sequence shown here is derived from an EMBL/GenBank/DDBJ whole genome shotgun (WGS) entry which is preliminary data.</text>
</comment>
<dbReference type="NCBIfam" id="TIGR00312">
    <property type="entry name" value="cbiD"/>
    <property type="match status" value="1"/>
</dbReference>
<dbReference type="GO" id="GO:0016994">
    <property type="term" value="F:precorrin-6A reductase activity"/>
    <property type="evidence" value="ECO:0007669"/>
    <property type="project" value="InterPro"/>
</dbReference>
<dbReference type="AlphaFoldDB" id="A0A512DJC5"/>
<dbReference type="InterPro" id="IPR002748">
    <property type="entry name" value="CbiD"/>
</dbReference>
<keyword evidence="7" id="KW-1185">Reference proteome</keyword>
<dbReference type="UniPathway" id="UPA00148">
    <property type="reaction ID" value="UER00227"/>
</dbReference>
<dbReference type="GO" id="GO:0032259">
    <property type="term" value="P:methylation"/>
    <property type="evidence" value="ECO:0007669"/>
    <property type="project" value="UniProtKB-KW"/>
</dbReference>
<dbReference type="InterPro" id="IPR003723">
    <property type="entry name" value="Precorrin-6x_reduct"/>
</dbReference>
<organism evidence="6 7">
    <name type="scientific">Skermanella aerolata</name>
    <dbReference type="NCBI Taxonomy" id="393310"/>
    <lineage>
        <taxon>Bacteria</taxon>
        <taxon>Pseudomonadati</taxon>
        <taxon>Pseudomonadota</taxon>
        <taxon>Alphaproteobacteria</taxon>
        <taxon>Rhodospirillales</taxon>
        <taxon>Azospirillaceae</taxon>
        <taxon>Skermanella</taxon>
    </lineage>
</organism>
<dbReference type="NCBIfam" id="NF005968">
    <property type="entry name" value="PRK08057.1-2"/>
    <property type="match status" value="1"/>
</dbReference>
<dbReference type="NCBIfam" id="NF000849">
    <property type="entry name" value="PRK00075.1-1"/>
    <property type="match status" value="1"/>
</dbReference>
<comment type="pathway">
    <text evidence="5">Cofactor biosynthesis; adenosylcobalamin biosynthesis; cob(II)yrinate a,c-diamide from sirohydrochlorin (anaerobic route): step 6/10.</text>
</comment>
<dbReference type="Pfam" id="PF01888">
    <property type="entry name" value="CbiD"/>
    <property type="match status" value="1"/>
</dbReference>
<evidence type="ECO:0000256" key="1">
    <source>
        <dbReference type="ARBA" id="ARBA00022573"/>
    </source>
</evidence>
<protein>
    <recommendedName>
        <fullName evidence="5">Cobalt-precorrin-5B C(1)-methyltransferase</fullName>
        <ecNumber evidence="5">2.1.1.195</ecNumber>
    </recommendedName>
    <alternativeName>
        <fullName evidence="5">Cobalt-precorrin-6A synthase</fullName>
    </alternativeName>
</protein>
<keyword evidence="1 5" id="KW-0169">Cobalamin biosynthesis</keyword>
<dbReference type="PANTHER" id="PTHR35863:SF1">
    <property type="entry name" value="COBALT-PRECORRIN-5B C(1)-METHYLTRANSFERASE"/>
    <property type="match status" value="1"/>
</dbReference>
<dbReference type="Pfam" id="PF02571">
    <property type="entry name" value="CbiJ"/>
    <property type="match status" value="1"/>
</dbReference>
<dbReference type="EMBL" id="BJYZ01000002">
    <property type="protein sequence ID" value="GEO36584.1"/>
    <property type="molecule type" value="Genomic_DNA"/>
</dbReference>
<comment type="catalytic activity">
    <reaction evidence="5">
        <text>Co-precorrin-5B + S-adenosyl-L-methionine = Co-precorrin-6A + S-adenosyl-L-homocysteine</text>
        <dbReference type="Rhea" id="RHEA:26285"/>
        <dbReference type="ChEBI" id="CHEBI:57856"/>
        <dbReference type="ChEBI" id="CHEBI:59789"/>
        <dbReference type="ChEBI" id="CHEBI:60063"/>
        <dbReference type="ChEBI" id="CHEBI:60064"/>
        <dbReference type="EC" id="2.1.1.195"/>
    </reaction>
</comment>
<dbReference type="Gene3D" id="3.30.2110.10">
    <property type="entry name" value="CbiD-like"/>
    <property type="match status" value="1"/>
</dbReference>
<evidence type="ECO:0000313" key="6">
    <source>
        <dbReference type="EMBL" id="GEO36584.1"/>
    </source>
</evidence>
<sequence length="620" mass="64039">MPSLYTASISHAMTDKSDGAPNRPLRRGWTTGACATAAATAAYTALLTGEFPDPVTIRLPGGETPAFALAWEALGTGECAAGVIKDAGDDPDVTHGALIIATVGRGEAGSGVVFRAGEGVGMVTKEGLPIPPGEPAINPVPRRMMTEAVAAVAAEFGDAGDVVIEVSVPGGAEIAQKTWNPRLGIVGGLSILGTTGIVVPFSCSAWIHSIHRGIDVARANGFDHVAGSTGSTSEQAVQRIHGLSELALLDMGDFAGGMLKYLRRNPVPRVTIAGGFGKLTKLAQGFLDLHSGRSQVDFTWLADRLAELEAPADLVEEAKGANTANQVLTRAVAAGVPLADLVAARARAVAIGVLGDCGTDVEVLVFDRKGGLEGRAGFAGGDARVLILGGTADAAALARGLSGVGVITSLAGRTKAPAALPGEVRVGGFGGAEGLAAYLEERGVTAVVDATHPFAATMSRHAEAACRLRPTPRLMLARAAWTQQPGDRWIEVDDMAAAVEAIPAGARVFLTVGRQELAAFASRTDAWMLARVIDPPEQPLSFVKLVTGRGPFDLEAERALLVEHGITVVVAKNSGGEASYPKLTAARELNIPVIMVRRPALPPGEVVGTVEDALDWLKRR</sequence>
<dbReference type="PROSITE" id="PS51014">
    <property type="entry name" value="COBK_CBIJ"/>
    <property type="match status" value="1"/>
</dbReference>
<dbReference type="Proteomes" id="UP000321523">
    <property type="component" value="Unassembled WGS sequence"/>
</dbReference>
<comment type="similarity">
    <text evidence="5">Belongs to the CbiD family.</text>
</comment>